<dbReference type="Pfam" id="PF02107">
    <property type="entry name" value="FlgH"/>
    <property type="match status" value="1"/>
</dbReference>
<comment type="subunit">
    <text evidence="6">The basal body constitutes a major portion of the flagellar organelle and consists of four rings (L,P,S, and M) mounted on a central rod.</text>
</comment>
<keyword evidence="8" id="KW-0472">Membrane</keyword>
<reference evidence="14 15" key="1">
    <citation type="submission" date="2019-02" db="EMBL/GenBank/DDBJ databases">
        <title>Shewanella sp. D4-2 isolated from Dokdo Island.</title>
        <authorList>
            <person name="Baek K."/>
        </authorList>
    </citation>
    <scope>NUCLEOTIDE SEQUENCE [LARGE SCALE GENOMIC DNA]</scope>
    <source>
        <strain evidence="14 15">D4-2</strain>
    </source>
</reference>
<dbReference type="RefSeq" id="WP_130599897.1">
    <property type="nucleotide sequence ID" value="NZ_CP036200.1"/>
</dbReference>
<evidence type="ECO:0000256" key="2">
    <source>
        <dbReference type="ARBA" id="ARBA00004117"/>
    </source>
</evidence>
<evidence type="ECO:0000313" key="14">
    <source>
        <dbReference type="EMBL" id="QBF83106.1"/>
    </source>
</evidence>
<accession>A0A411PHM2</accession>
<evidence type="ECO:0000256" key="7">
    <source>
        <dbReference type="ARBA" id="ARBA00022729"/>
    </source>
</evidence>
<keyword evidence="9" id="KW-0564">Palmitate</keyword>
<keyword evidence="12" id="KW-0449">Lipoprotein</keyword>
<protein>
    <submittedName>
        <fullName evidence="14">Flagellar biosynthesis protein FlgH</fullName>
    </submittedName>
</protein>
<dbReference type="OrthoDB" id="9789463at2"/>
<comment type="similarity">
    <text evidence="5">Belongs to the FlgH family.</text>
</comment>
<dbReference type="PROSITE" id="PS51257">
    <property type="entry name" value="PROKAR_LIPOPROTEIN"/>
    <property type="match status" value="1"/>
</dbReference>
<dbReference type="Proteomes" id="UP000291106">
    <property type="component" value="Chromosome"/>
</dbReference>
<evidence type="ECO:0000256" key="3">
    <source>
        <dbReference type="ARBA" id="ARBA00004442"/>
    </source>
</evidence>
<keyword evidence="11" id="KW-0998">Cell outer membrane</keyword>
<dbReference type="KEGG" id="smai:EXU30_10675"/>
<organism evidence="14 15">
    <name type="scientific">Shewanella maritima</name>
    <dbReference type="NCBI Taxonomy" id="2520507"/>
    <lineage>
        <taxon>Bacteria</taxon>
        <taxon>Pseudomonadati</taxon>
        <taxon>Pseudomonadota</taxon>
        <taxon>Gammaproteobacteria</taxon>
        <taxon>Alteromonadales</taxon>
        <taxon>Shewanellaceae</taxon>
        <taxon>Shewanella</taxon>
    </lineage>
</organism>
<evidence type="ECO:0000256" key="6">
    <source>
        <dbReference type="ARBA" id="ARBA00011439"/>
    </source>
</evidence>
<name>A0A411PHM2_9GAMM</name>
<dbReference type="PANTHER" id="PTHR34933:SF1">
    <property type="entry name" value="FLAGELLAR L-RING PROTEIN"/>
    <property type="match status" value="1"/>
</dbReference>
<sequence length="242" mass="26646">MKINTILLALCLVTITACSSTEVAEIKVPTKEDTTVNVASTKEEVQRGDPQYRPVRNNHIQQAQQVTGSLFNPNNIYSIYQNNNRYEVGDMILIRLNEAMTSKKSISYSKDRSDEFNMSPNINAGSISINEGNLSADYSQEENFDSSSASNHNNSLTGTITVAVREKLPNGNLIVAGEKWFKLNKGDEYVRFSGEIRVTDIAADHSIDSQMVGNTVIEVSGKGEQQDNQDASLISKLLSVFG</sequence>
<evidence type="ECO:0000256" key="13">
    <source>
        <dbReference type="SAM" id="SignalP"/>
    </source>
</evidence>
<keyword evidence="7 13" id="KW-0732">Signal</keyword>
<keyword evidence="14" id="KW-0969">Cilium</keyword>
<dbReference type="PRINTS" id="PR01008">
    <property type="entry name" value="FLGLRINGFLGH"/>
</dbReference>
<evidence type="ECO:0000256" key="10">
    <source>
        <dbReference type="ARBA" id="ARBA00023143"/>
    </source>
</evidence>
<dbReference type="EMBL" id="CP036200">
    <property type="protein sequence ID" value="QBF83106.1"/>
    <property type="molecule type" value="Genomic_DNA"/>
</dbReference>
<comment type="subcellular location">
    <subcellularLocation>
        <location evidence="2">Bacterial flagellum basal body</location>
    </subcellularLocation>
    <subcellularLocation>
        <location evidence="3">Cell outer membrane</location>
    </subcellularLocation>
    <subcellularLocation>
        <location evidence="4">Membrane</location>
        <topology evidence="4">Lipid-anchor</topology>
    </subcellularLocation>
</comment>
<feature type="chain" id="PRO_5019306924" evidence="13">
    <location>
        <begin position="25"/>
        <end position="242"/>
    </location>
</feature>
<dbReference type="GO" id="GO:0009279">
    <property type="term" value="C:cell outer membrane"/>
    <property type="evidence" value="ECO:0007669"/>
    <property type="project" value="UniProtKB-SubCell"/>
</dbReference>
<gene>
    <name evidence="14" type="ORF">EXU30_10675</name>
</gene>
<feature type="signal peptide" evidence="13">
    <location>
        <begin position="1"/>
        <end position="24"/>
    </location>
</feature>
<evidence type="ECO:0000256" key="12">
    <source>
        <dbReference type="ARBA" id="ARBA00023288"/>
    </source>
</evidence>
<proteinExistence type="inferred from homology"/>
<evidence type="ECO:0000256" key="9">
    <source>
        <dbReference type="ARBA" id="ARBA00023139"/>
    </source>
</evidence>
<keyword evidence="10" id="KW-0975">Bacterial flagellum</keyword>
<keyword evidence="14" id="KW-0282">Flagellum</keyword>
<evidence type="ECO:0000256" key="5">
    <source>
        <dbReference type="ARBA" id="ARBA00006929"/>
    </source>
</evidence>
<evidence type="ECO:0000256" key="1">
    <source>
        <dbReference type="ARBA" id="ARBA00002591"/>
    </source>
</evidence>
<keyword evidence="14" id="KW-0966">Cell projection</keyword>
<evidence type="ECO:0000313" key="15">
    <source>
        <dbReference type="Proteomes" id="UP000291106"/>
    </source>
</evidence>
<dbReference type="PANTHER" id="PTHR34933">
    <property type="entry name" value="FLAGELLAR L-RING PROTEIN"/>
    <property type="match status" value="1"/>
</dbReference>
<comment type="function">
    <text evidence="1">Assembles around the rod to form the L-ring and probably protects the motor/basal body from shearing forces during rotation.</text>
</comment>
<keyword evidence="15" id="KW-1185">Reference proteome</keyword>
<dbReference type="InterPro" id="IPR000527">
    <property type="entry name" value="Flag_Lring"/>
</dbReference>
<dbReference type="GO" id="GO:0009427">
    <property type="term" value="C:bacterial-type flagellum basal body, distal rod, L ring"/>
    <property type="evidence" value="ECO:0007669"/>
    <property type="project" value="InterPro"/>
</dbReference>
<evidence type="ECO:0000256" key="4">
    <source>
        <dbReference type="ARBA" id="ARBA00004635"/>
    </source>
</evidence>
<evidence type="ECO:0000256" key="8">
    <source>
        <dbReference type="ARBA" id="ARBA00023136"/>
    </source>
</evidence>
<dbReference type="GO" id="GO:0071973">
    <property type="term" value="P:bacterial-type flagellum-dependent cell motility"/>
    <property type="evidence" value="ECO:0007669"/>
    <property type="project" value="InterPro"/>
</dbReference>
<evidence type="ECO:0000256" key="11">
    <source>
        <dbReference type="ARBA" id="ARBA00023237"/>
    </source>
</evidence>
<dbReference type="GO" id="GO:0003774">
    <property type="term" value="F:cytoskeletal motor activity"/>
    <property type="evidence" value="ECO:0007669"/>
    <property type="project" value="InterPro"/>
</dbReference>
<dbReference type="AlphaFoldDB" id="A0A411PHM2"/>